<accession>A0A1Y2I5L2</accession>
<feature type="region of interest" description="Disordered" evidence="12">
    <location>
        <begin position="1"/>
        <end position="63"/>
    </location>
</feature>
<dbReference type="AlphaFoldDB" id="A0A1Y2I5L2"/>
<feature type="compositionally biased region" description="Low complexity" evidence="12">
    <location>
        <begin position="108"/>
        <end position="121"/>
    </location>
</feature>
<feature type="compositionally biased region" description="Low complexity" evidence="12">
    <location>
        <begin position="1"/>
        <end position="21"/>
    </location>
</feature>
<comment type="subcellular location">
    <subcellularLocation>
        <location evidence="1">Mitochondrion inner membrane</location>
        <topology evidence="1">Multi-pass membrane protein</topology>
    </subcellularLocation>
</comment>
<evidence type="ECO:0000256" key="1">
    <source>
        <dbReference type="ARBA" id="ARBA00004448"/>
    </source>
</evidence>
<evidence type="ECO:0000256" key="6">
    <source>
        <dbReference type="ARBA" id="ARBA00022792"/>
    </source>
</evidence>
<dbReference type="GO" id="GO:1990542">
    <property type="term" value="P:mitochondrial transmembrane transport"/>
    <property type="evidence" value="ECO:0007669"/>
    <property type="project" value="InterPro"/>
</dbReference>
<keyword evidence="14" id="KW-1185">Reference proteome</keyword>
<dbReference type="PANTHER" id="PTHR45760">
    <property type="entry name" value="FI19922P1-RELATED"/>
    <property type="match status" value="1"/>
</dbReference>
<keyword evidence="7" id="KW-1133">Transmembrane helix</keyword>
<comment type="similarity">
    <text evidence="2 11">Belongs to the mitochondrial carrier (TC 2.A.29) family.</text>
</comment>
<evidence type="ECO:0000256" key="9">
    <source>
        <dbReference type="ARBA" id="ARBA00023136"/>
    </source>
</evidence>
<dbReference type="STRING" id="765915.A0A1Y2I5L2"/>
<evidence type="ECO:0000256" key="10">
    <source>
        <dbReference type="PROSITE-ProRule" id="PRU00282"/>
    </source>
</evidence>
<dbReference type="Pfam" id="PF00153">
    <property type="entry name" value="Mito_carr"/>
    <property type="match status" value="4"/>
</dbReference>
<feature type="repeat" description="Solcar" evidence="10">
    <location>
        <begin position="407"/>
        <end position="492"/>
    </location>
</feature>
<feature type="repeat" description="Solcar" evidence="10">
    <location>
        <begin position="209"/>
        <end position="292"/>
    </location>
</feature>
<dbReference type="Gene3D" id="1.50.40.10">
    <property type="entry name" value="Mitochondrial carrier domain"/>
    <property type="match status" value="2"/>
</dbReference>
<sequence>MASSAMAAAATTTPAMTPPSALSDPQASPSPAGTGAPIAPAVMRGSPIKGNGDGHAPQSCSRSASCTTTSLAEATVQRLASASFGSILTSLLVTPLDVVKTRMQQQPSASSASTKTARSETPPLTSRRPAIHTCPVGRASPTAIPPSSASPIMTCCREVFFSGGREVAWFCTHHRHTTLATVGAAGTANGPISTTQVSHRPHPRNWHVLRGGARAALGSVASHFGPRSAIAHTVSPSAATTAAQYSGTWNAMVTIARTEGITSLWRGLTPTLVMALPANVIYFVGYEWLKDQLAAVLPSPDAAAPLIAGGIARTIAVTTISPIELVRTQMQSAYAADKSVSDILKQVSGHVRRIGPQYLWRGLSATLARDVPFSAMYWATYEALKRAWTPPAPSCPMLEPPPPSSTPTWFVPFAAGACAGMLAAAVTTPLDVAKTRRQLNTAGTPARLWPILKSITAAEGVSGLFAGLVPRVAKVAPACAIMIGTYEYGKEIFAQQVVDPVRVQSCPVTNESRRR</sequence>
<dbReference type="InterPro" id="IPR023395">
    <property type="entry name" value="MCP_dom_sf"/>
</dbReference>
<evidence type="ECO:0000256" key="11">
    <source>
        <dbReference type="RuleBase" id="RU000488"/>
    </source>
</evidence>
<keyword evidence="6" id="KW-0999">Mitochondrion inner membrane</keyword>
<keyword evidence="9 10" id="KW-0472">Membrane</keyword>
<dbReference type="PRINTS" id="PR00926">
    <property type="entry name" value="MITOCARRIER"/>
</dbReference>
<dbReference type="OrthoDB" id="1747031at2759"/>
<dbReference type="PANTHER" id="PTHR45760:SF2">
    <property type="entry name" value="FI19922P1-RELATED"/>
    <property type="match status" value="1"/>
</dbReference>
<evidence type="ECO:0000313" key="14">
    <source>
        <dbReference type="Proteomes" id="UP000193411"/>
    </source>
</evidence>
<feature type="region of interest" description="Disordered" evidence="12">
    <location>
        <begin position="103"/>
        <end position="147"/>
    </location>
</feature>
<name>A0A1Y2I5L2_9FUNG</name>
<gene>
    <name evidence="13" type="ORF">BCR44DRAFT_52771</name>
</gene>
<evidence type="ECO:0000256" key="8">
    <source>
        <dbReference type="ARBA" id="ARBA00023128"/>
    </source>
</evidence>
<dbReference type="SUPFAM" id="SSF103506">
    <property type="entry name" value="Mitochondrial carrier"/>
    <property type="match status" value="1"/>
</dbReference>
<evidence type="ECO:0000256" key="4">
    <source>
        <dbReference type="ARBA" id="ARBA00022692"/>
    </source>
</evidence>
<reference evidence="13 14" key="1">
    <citation type="submission" date="2016-07" db="EMBL/GenBank/DDBJ databases">
        <title>Pervasive Adenine N6-methylation of Active Genes in Fungi.</title>
        <authorList>
            <consortium name="DOE Joint Genome Institute"/>
            <person name="Mondo S.J."/>
            <person name="Dannebaum R.O."/>
            <person name="Kuo R.C."/>
            <person name="Labutti K."/>
            <person name="Haridas S."/>
            <person name="Kuo A."/>
            <person name="Salamov A."/>
            <person name="Ahrendt S.R."/>
            <person name="Lipzen A."/>
            <person name="Sullivan W."/>
            <person name="Andreopoulos W.B."/>
            <person name="Clum A."/>
            <person name="Lindquist E."/>
            <person name="Daum C."/>
            <person name="Ramamoorthy G.K."/>
            <person name="Gryganskyi A."/>
            <person name="Culley D."/>
            <person name="Magnuson J.K."/>
            <person name="James T.Y."/>
            <person name="O'Malley M.A."/>
            <person name="Stajich J.E."/>
            <person name="Spatafora J.W."/>
            <person name="Visel A."/>
            <person name="Grigoriev I.V."/>
        </authorList>
    </citation>
    <scope>NUCLEOTIDE SEQUENCE [LARGE SCALE GENOMIC DNA]</scope>
    <source>
        <strain evidence="13 14">PL171</strain>
    </source>
</reference>
<dbReference type="InterPro" id="IPR002067">
    <property type="entry name" value="MCP"/>
</dbReference>
<keyword evidence="8" id="KW-0496">Mitochondrion</keyword>
<dbReference type="PROSITE" id="PS50920">
    <property type="entry name" value="SOLCAR"/>
    <property type="match status" value="3"/>
</dbReference>
<dbReference type="InterPro" id="IPR045315">
    <property type="entry name" value="Mtm1-like"/>
</dbReference>
<keyword evidence="3 11" id="KW-0813">Transport</keyword>
<keyword evidence="5" id="KW-0677">Repeat</keyword>
<organism evidence="13 14">
    <name type="scientific">Catenaria anguillulae PL171</name>
    <dbReference type="NCBI Taxonomy" id="765915"/>
    <lineage>
        <taxon>Eukaryota</taxon>
        <taxon>Fungi</taxon>
        <taxon>Fungi incertae sedis</taxon>
        <taxon>Blastocladiomycota</taxon>
        <taxon>Blastocladiomycetes</taxon>
        <taxon>Blastocladiales</taxon>
        <taxon>Catenariaceae</taxon>
        <taxon>Catenaria</taxon>
    </lineage>
</organism>
<keyword evidence="4 10" id="KW-0812">Transmembrane</keyword>
<evidence type="ECO:0000256" key="2">
    <source>
        <dbReference type="ARBA" id="ARBA00006375"/>
    </source>
</evidence>
<dbReference type="EMBL" id="MCFL01000002">
    <property type="protein sequence ID" value="ORZ40802.1"/>
    <property type="molecule type" value="Genomic_DNA"/>
</dbReference>
<evidence type="ECO:0000313" key="13">
    <source>
        <dbReference type="EMBL" id="ORZ40802.1"/>
    </source>
</evidence>
<protein>
    <submittedName>
        <fullName evidence="13">Mitochondrial carrier domain-containing protein</fullName>
    </submittedName>
</protein>
<feature type="repeat" description="Solcar" evidence="10">
    <location>
        <begin position="300"/>
        <end position="387"/>
    </location>
</feature>
<comment type="caution">
    <text evidence="13">The sequence shown here is derived from an EMBL/GenBank/DDBJ whole genome shotgun (WGS) entry which is preliminary data.</text>
</comment>
<evidence type="ECO:0000256" key="12">
    <source>
        <dbReference type="SAM" id="MobiDB-lite"/>
    </source>
</evidence>
<proteinExistence type="inferred from homology"/>
<dbReference type="InterPro" id="IPR018108">
    <property type="entry name" value="MCP_transmembrane"/>
</dbReference>
<evidence type="ECO:0000256" key="3">
    <source>
        <dbReference type="ARBA" id="ARBA00022448"/>
    </source>
</evidence>
<dbReference type="GO" id="GO:0005743">
    <property type="term" value="C:mitochondrial inner membrane"/>
    <property type="evidence" value="ECO:0007669"/>
    <property type="project" value="UniProtKB-SubCell"/>
</dbReference>
<evidence type="ECO:0000256" key="7">
    <source>
        <dbReference type="ARBA" id="ARBA00022989"/>
    </source>
</evidence>
<dbReference type="Proteomes" id="UP000193411">
    <property type="component" value="Unassembled WGS sequence"/>
</dbReference>
<evidence type="ECO:0000256" key="5">
    <source>
        <dbReference type="ARBA" id="ARBA00022737"/>
    </source>
</evidence>